<evidence type="ECO:0000259" key="2">
    <source>
        <dbReference type="PROSITE" id="PS50940"/>
    </source>
</evidence>
<protein>
    <recommendedName>
        <fullName evidence="2">Chitin-binding type-2 domain-containing protein</fullName>
    </recommendedName>
</protein>
<feature type="signal peptide" evidence="1">
    <location>
        <begin position="1"/>
        <end position="17"/>
    </location>
</feature>
<gene>
    <name evidence="3" type="ORF">Bhyg_07226</name>
</gene>
<organism evidence="3 4">
    <name type="scientific">Pseudolycoriella hygida</name>
    <dbReference type="NCBI Taxonomy" id="35572"/>
    <lineage>
        <taxon>Eukaryota</taxon>
        <taxon>Metazoa</taxon>
        <taxon>Ecdysozoa</taxon>
        <taxon>Arthropoda</taxon>
        <taxon>Hexapoda</taxon>
        <taxon>Insecta</taxon>
        <taxon>Pterygota</taxon>
        <taxon>Neoptera</taxon>
        <taxon>Endopterygota</taxon>
        <taxon>Diptera</taxon>
        <taxon>Nematocera</taxon>
        <taxon>Sciaroidea</taxon>
        <taxon>Sciaridae</taxon>
        <taxon>Pseudolycoriella</taxon>
    </lineage>
</organism>
<dbReference type="EMBL" id="WJQU01000002">
    <property type="protein sequence ID" value="KAJ6642279.1"/>
    <property type="molecule type" value="Genomic_DNA"/>
</dbReference>
<dbReference type="GO" id="GO:0005576">
    <property type="term" value="C:extracellular region"/>
    <property type="evidence" value="ECO:0007669"/>
    <property type="project" value="InterPro"/>
</dbReference>
<evidence type="ECO:0000256" key="1">
    <source>
        <dbReference type="SAM" id="SignalP"/>
    </source>
</evidence>
<keyword evidence="1" id="KW-0732">Signal</keyword>
<feature type="domain" description="Chitin-binding type-2" evidence="2">
    <location>
        <begin position="19"/>
        <end position="80"/>
    </location>
</feature>
<feature type="chain" id="PRO_5040306870" description="Chitin-binding type-2 domain-containing protein" evidence="1">
    <location>
        <begin position="18"/>
        <end position="85"/>
    </location>
</feature>
<dbReference type="SUPFAM" id="SSF57625">
    <property type="entry name" value="Invertebrate chitin-binding proteins"/>
    <property type="match status" value="1"/>
</dbReference>
<sequence>MKVAIIFVLVALTAVLARDPLCPDQEETEAALIYPHESDETRFYICGTNGTLIEFQCTEGLAFDAEVKVCNWPMLINKNRESAQE</sequence>
<accession>A0A9Q0N460</accession>
<dbReference type="Proteomes" id="UP001151699">
    <property type="component" value="Chromosome B"/>
</dbReference>
<dbReference type="InterPro" id="IPR036508">
    <property type="entry name" value="Chitin-bd_dom_sf"/>
</dbReference>
<dbReference type="AlphaFoldDB" id="A0A9Q0N460"/>
<dbReference type="InterPro" id="IPR002557">
    <property type="entry name" value="Chitin-bd_dom"/>
</dbReference>
<proteinExistence type="predicted"/>
<keyword evidence="4" id="KW-1185">Reference proteome</keyword>
<name>A0A9Q0N460_9DIPT</name>
<dbReference type="SMART" id="SM00494">
    <property type="entry name" value="ChtBD2"/>
    <property type="match status" value="1"/>
</dbReference>
<comment type="caution">
    <text evidence="3">The sequence shown here is derived from an EMBL/GenBank/DDBJ whole genome shotgun (WGS) entry which is preliminary data.</text>
</comment>
<reference evidence="3" key="1">
    <citation type="submission" date="2022-07" db="EMBL/GenBank/DDBJ databases">
        <authorList>
            <person name="Trinca V."/>
            <person name="Uliana J.V.C."/>
            <person name="Torres T.T."/>
            <person name="Ward R.J."/>
            <person name="Monesi N."/>
        </authorList>
    </citation>
    <scope>NUCLEOTIDE SEQUENCE</scope>
    <source>
        <strain evidence="3">HSMRA1968</strain>
        <tissue evidence="3">Whole embryos</tissue>
    </source>
</reference>
<dbReference type="OrthoDB" id="7784408at2759"/>
<dbReference type="GO" id="GO:0008061">
    <property type="term" value="F:chitin binding"/>
    <property type="evidence" value="ECO:0007669"/>
    <property type="project" value="InterPro"/>
</dbReference>
<evidence type="ECO:0000313" key="3">
    <source>
        <dbReference type="EMBL" id="KAJ6642279.1"/>
    </source>
</evidence>
<dbReference type="Gene3D" id="2.170.140.10">
    <property type="entry name" value="Chitin binding domain"/>
    <property type="match status" value="1"/>
</dbReference>
<evidence type="ECO:0000313" key="4">
    <source>
        <dbReference type="Proteomes" id="UP001151699"/>
    </source>
</evidence>
<dbReference type="Pfam" id="PF01607">
    <property type="entry name" value="CBM_14"/>
    <property type="match status" value="1"/>
</dbReference>
<dbReference type="PROSITE" id="PS50940">
    <property type="entry name" value="CHIT_BIND_II"/>
    <property type="match status" value="1"/>
</dbReference>